<protein>
    <submittedName>
        <fullName evidence="2">Uncharacterized protein</fullName>
    </submittedName>
</protein>
<sequence>MGTPSPSWILSVAWRTQALGDTPEDSSVETEDYFSTTTSFGSNSNSFSTGPSSSENVIPDTYGREAENEKEVAKYLR</sequence>
<organism evidence="2 3">
    <name type="scientific">Arabidopsis thaliana</name>
    <name type="common">Mouse-ear cress</name>
    <dbReference type="NCBI Taxonomy" id="3702"/>
    <lineage>
        <taxon>Eukaryota</taxon>
        <taxon>Viridiplantae</taxon>
        <taxon>Streptophyta</taxon>
        <taxon>Embryophyta</taxon>
        <taxon>Tracheophyta</taxon>
        <taxon>Spermatophyta</taxon>
        <taxon>Magnoliopsida</taxon>
        <taxon>eudicotyledons</taxon>
        <taxon>Gunneridae</taxon>
        <taxon>Pentapetalae</taxon>
        <taxon>rosids</taxon>
        <taxon>malvids</taxon>
        <taxon>Brassicales</taxon>
        <taxon>Brassicaceae</taxon>
        <taxon>Camelineae</taxon>
        <taxon>Arabidopsis</taxon>
    </lineage>
</organism>
<name>A0A178VDE7_ARATH</name>
<feature type="compositionally biased region" description="Low complexity" evidence="1">
    <location>
        <begin position="35"/>
        <end position="54"/>
    </location>
</feature>
<feature type="region of interest" description="Disordered" evidence="1">
    <location>
        <begin position="20"/>
        <end position="77"/>
    </location>
</feature>
<accession>A0A178VDE7</accession>
<gene>
    <name evidence="2" type="ordered locus">AXX17_At3g35380</name>
</gene>
<dbReference type="AlphaFoldDB" id="A0A178VDE7"/>
<dbReference type="EMBL" id="LUHQ01000003">
    <property type="protein sequence ID" value="OAP04320.1"/>
    <property type="molecule type" value="Genomic_DNA"/>
</dbReference>
<reference evidence="3" key="1">
    <citation type="journal article" date="2016" name="Proc. Natl. Acad. Sci. U.S.A.">
        <title>Chromosome-level assembly of Arabidopsis thaliana Ler reveals the extent of translocation and inversion polymorphisms.</title>
        <authorList>
            <person name="Zapata L."/>
            <person name="Ding J."/>
            <person name="Willing E.M."/>
            <person name="Hartwig B."/>
            <person name="Bezdan D."/>
            <person name="Jiao W.B."/>
            <person name="Patel V."/>
            <person name="Velikkakam James G."/>
            <person name="Koornneef M."/>
            <person name="Ossowski S."/>
            <person name="Schneeberger K."/>
        </authorList>
    </citation>
    <scope>NUCLEOTIDE SEQUENCE [LARGE SCALE GENOMIC DNA]</scope>
    <source>
        <strain evidence="3">cv. Landsberg erecta</strain>
    </source>
</reference>
<dbReference type="Proteomes" id="UP000078284">
    <property type="component" value="Chromosome 3"/>
</dbReference>
<evidence type="ECO:0000256" key="1">
    <source>
        <dbReference type="SAM" id="MobiDB-lite"/>
    </source>
</evidence>
<evidence type="ECO:0000313" key="2">
    <source>
        <dbReference type="EMBL" id="OAP04320.1"/>
    </source>
</evidence>
<dbReference type="ExpressionAtlas" id="A0A178VDE7">
    <property type="expression patterns" value="baseline and differential"/>
</dbReference>
<comment type="caution">
    <text evidence="2">The sequence shown here is derived from an EMBL/GenBank/DDBJ whole genome shotgun (WGS) entry which is preliminary data.</text>
</comment>
<proteinExistence type="predicted"/>
<feature type="compositionally biased region" description="Acidic residues" evidence="1">
    <location>
        <begin position="22"/>
        <end position="32"/>
    </location>
</feature>
<evidence type="ECO:0000313" key="3">
    <source>
        <dbReference type="Proteomes" id="UP000078284"/>
    </source>
</evidence>
<feature type="compositionally biased region" description="Basic and acidic residues" evidence="1">
    <location>
        <begin position="62"/>
        <end position="77"/>
    </location>
</feature>